<comment type="catalytic activity">
    <reaction evidence="9">
        <text>codeine + NADP(+) = codeinone + NADPH + H(+)</text>
        <dbReference type="Rhea" id="RHEA:19209"/>
        <dbReference type="ChEBI" id="CHEBI:15378"/>
        <dbReference type="ChEBI" id="CHEBI:57783"/>
        <dbReference type="ChEBI" id="CHEBI:57871"/>
        <dbReference type="ChEBI" id="CHEBI:58349"/>
        <dbReference type="ChEBI" id="CHEBI:58473"/>
        <dbReference type="EC" id="1.1.1.247"/>
    </reaction>
    <physiologicalReaction direction="left-to-right" evidence="9">
        <dbReference type="Rhea" id="RHEA:19210"/>
    </physiologicalReaction>
    <physiologicalReaction direction="right-to-left" evidence="9">
        <dbReference type="Rhea" id="RHEA:19211"/>
    </physiologicalReaction>
</comment>
<proteinExistence type="inferred from homology"/>
<evidence type="ECO:0000259" key="15">
    <source>
        <dbReference type="Pfam" id="PF00248"/>
    </source>
</evidence>
<keyword evidence="17" id="KW-1185">Reference proteome</keyword>
<dbReference type="EMBL" id="JBBNAE010000008">
    <property type="protein sequence ID" value="KAK9102984.1"/>
    <property type="molecule type" value="Genomic_DNA"/>
</dbReference>
<evidence type="ECO:0000256" key="14">
    <source>
        <dbReference type="PIRSR" id="PIRSR000097-3"/>
    </source>
</evidence>
<dbReference type="Proteomes" id="UP001417504">
    <property type="component" value="Unassembled WGS sequence"/>
</dbReference>
<evidence type="ECO:0000256" key="3">
    <source>
        <dbReference type="ARBA" id="ARBA00022490"/>
    </source>
</evidence>
<dbReference type="GO" id="GO:0047036">
    <property type="term" value="F:codeinone reductase (NADPH) activity"/>
    <property type="evidence" value="ECO:0007669"/>
    <property type="project" value="UniProtKB-EC"/>
</dbReference>
<dbReference type="GO" id="GO:0005829">
    <property type="term" value="C:cytosol"/>
    <property type="evidence" value="ECO:0007669"/>
    <property type="project" value="UniProtKB-SubCell"/>
</dbReference>
<dbReference type="SUPFAM" id="SSF51430">
    <property type="entry name" value="NAD(P)-linked oxidoreductase"/>
    <property type="match status" value="1"/>
</dbReference>
<evidence type="ECO:0000256" key="13">
    <source>
        <dbReference type="PIRSR" id="PIRSR000097-2"/>
    </source>
</evidence>
<evidence type="ECO:0000256" key="10">
    <source>
        <dbReference type="ARBA" id="ARBA00060571"/>
    </source>
</evidence>
<protein>
    <recommendedName>
        <fullName evidence="11">codeinone reductase (NADPH)</fullName>
        <ecNumber evidence="11">1.1.1.247</ecNumber>
    </recommendedName>
</protein>
<dbReference type="InterPro" id="IPR023210">
    <property type="entry name" value="NADP_OxRdtase_dom"/>
</dbReference>
<dbReference type="EC" id="1.1.1.247" evidence="11"/>
<feature type="domain" description="NADP-dependent oxidoreductase" evidence="15">
    <location>
        <begin position="9"/>
        <end position="279"/>
    </location>
</feature>
<dbReference type="AlphaFoldDB" id="A0AAP0F991"/>
<dbReference type="Gene3D" id="3.20.20.100">
    <property type="entry name" value="NADP-dependent oxidoreductase domain"/>
    <property type="match status" value="1"/>
</dbReference>
<dbReference type="GO" id="GO:0009820">
    <property type="term" value="P:alkaloid metabolic process"/>
    <property type="evidence" value="ECO:0007669"/>
    <property type="project" value="UniProtKB-KW"/>
</dbReference>
<comment type="catalytic activity">
    <reaction evidence="7">
        <text>morphine + NADP(+) = morphinone + NADPH + H(+)</text>
        <dbReference type="Rhea" id="RHEA:14321"/>
        <dbReference type="ChEBI" id="CHEBI:15378"/>
        <dbReference type="ChEBI" id="CHEBI:57728"/>
        <dbReference type="ChEBI" id="CHEBI:57783"/>
        <dbReference type="ChEBI" id="CHEBI:58097"/>
        <dbReference type="ChEBI" id="CHEBI:58349"/>
    </reaction>
    <physiologicalReaction direction="left-to-right" evidence="7">
        <dbReference type="Rhea" id="RHEA:14322"/>
    </physiologicalReaction>
    <physiologicalReaction direction="right-to-left" evidence="7">
        <dbReference type="Rhea" id="RHEA:14323"/>
    </physiologicalReaction>
</comment>
<name>A0AAP0F991_9MAGN</name>
<evidence type="ECO:0000256" key="12">
    <source>
        <dbReference type="PIRSR" id="PIRSR000097-1"/>
    </source>
</evidence>
<comment type="subcellular location">
    <subcellularLocation>
        <location evidence="1">Cytoplasm</location>
        <location evidence="1">Cytosol</location>
    </subcellularLocation>
</comment>
<dbReference type="PROSITE" id="PS00798">
    <property type="entry name" value="ALDOKETO_REDUCTASE_1"/>
    <property type="match status" value="1"/>
</dbReference>
<dbReference type="Pfam" id="PF00248">
    <property type="entry name" value="Aldo_ket_red"/>
    <property type="match status" value="1"/>
</dbReference>
<evidence type="ECO:0000256" key="4">
    <source>
        <dbReference type="ARBA" id="ARBA00022589"/>
    </source>
</evidence>
<dbReference type="FunFam" id="3.20.20.100:FF:000013">
    <property type="entry name" value="NADPH-dependent codeinone reductase 1-1"/>
    <property type="match status" value="1"/>
</dbReference>
<comment type="catalytic activity">
    <reaction evidence="8">
        <text>neopine + NADP(+) = neopinone + NADPH + H(+)</text>
        <dbReference type="Rhea" id="RHEA:75135"/>
        <dbReference type="ChEBI" id="CHEBI:15378"/>
        <dbReference type="ChEBI" id="CHEBI:57783"/>
        <dbReference type="ChEBI" id="CHEBI:58349"/>
        <dbReference type="ChEBI" id="CHEBI:59950"/>
        <dbReference type="ChEBI" id="CHEBI:194190"/>
        <dbReference type="EC" id="1.1.1.247"/>
    </reaction>
    <physiologicalReaction direction="right-to-left" evidence="8">
        <dbReference type="Rhea" id="RHEA:75137"/>
    </physiologicalReaction>
</comment>
<feature type="active site" description="Proton donor" evidence="12">
    <location>
        <position position="44"/>
    </location>
</feature>
<comment type="caution">
    <text evidence="16">The sequence shown here is derived from an EMBL/GenBank/DDBJ whole genome shotgun (WGS) entry which is preliminary data.</text>
</comment>
<evidence type="ECO:0000256" key="11">
    <source>
        <dbReference type="ARBA" id="ARBA00066826"/>
    </source>
</evidence>
<evidence type="ECO:0000256" key="5">
    <source>
        <dbReference type="ARBA" id="ARBA00022857"/>
    </source>
</evidence>
<dbReference type="PIRSF" id="PIRSF000097">
    <property type="entry name" value="AKR"/>
    <property type="match status" value="1"/>
</dbReference>
<keyword evidence="3" id="KW-0963">Cytoplasm</keyword>
<reference evidence="16 17" key="1">
    <citation type="submission" date="2024-01" db="EMBL/GenBank/DDBJ databases">
        <title>Genome assemblies of Stephania.</title>
        <authorList>
            <person name="Yang L."/>
        </authorList>
    </citation>
    <scope>NUCLEOTIDE SEQUENCE [LARGE SCALE GENOMIC DNA]</scope>
    <source>
        <strain evidence="16">QJT</strain>
        <tissue evidence="16">Leaf</tissue>
    </source>
</reference>
<keyword evidence="5" id="KW-0521">NADP</keyword>
<evidence type="ECO:0000256" key="8">
    <source>
        <dbReference type="ARBA" id="ARBA00051402"/>
    </source>
</evidence>
<dbReference type="PROSITE" id="PS00063">
    <property type="entry name" value="ALDOKETO_REDUCTASE_3"/>
    <property type="match status" value="1"/>
</dbReference>
<comment type="similarity">
    <text evidence="2">Belongs to the aldo/keto reductase family.</text>
</comment>
<gene>
    <name evidence="16" type="ORF">Sjap_020238</name>
</gene>
<evidence type="ECO:0000256" key="6">
    <source>
        <dbReference type="ARBA" id="ARBA00050211"/>
    </source>
</evidence>
<feature type="site" description="Lowers pKa of active site Tyr" evidence="14">
    <location>
        <position position="73"/>
    </location>
</feature>
<evidence type="ECO:0000256" key="7">
    <source>
        <dbReference type="ARBA" id="ARBA00050731"/>
    </source>
</evidence>
<dbReference type="PRINTS" id="PR00069">
    <property type="entry name" value="ALDKETRDTASE"/>
</dbReference>
<evidence type="ECO:0000313" key="16">
    <source>
        <dbReference type="EMBL" id="KAK9102984.1"/>
    </source>
</evidence>
<sequence length="307" mass="34933">MTMSNMPVLGLGTASLSDNREMIEMAVRTALKLGYRHFDTAKIYGSEAAVGRALIEEINNGVVTREELFVTTKLWGSDHHDPVSALKQSLKHLEMEYVDLYLVHWPVKLKEWANYPVPLEDDFEKLDMETTWAGMERCLDMNLCKYTGVSNFSCRKIEQLLDHGSSPPSVNQVEMHPMWRQKRLREFCNENRIHVTAYSPLGAPRTLWGSNVVVENPVIQSIACKHNATPAQVALSWGLSTGSTVVAKSFNQDRMEENLNALKLRLDDEDAIQIEALNERKIMRGEVFVHKTRGPYKTVEDLWNGEI</sequence>
<keyword evidence="4" id="KW-0017">Alkaloid metabolism</keyword>
<comment type="catalytic activity">
    <reaction evidence="6">
        <text>neomorphine + NADP(+) = neomorphinone + NADPH + H(+)</text>
        <dbReference type="Rhea" id="RHEA:75971"/>
        <dbReference type="ChEBI" id="CHEBI:15378"/>
        <dbReference type="ChEBI" id="CHEBI:57783"/>
        <dbReference type="ChEBI" id="CHEBI:58349"/>
        <dbReference type="ChEBI" id="CHEBI:194188"/>
        <dbReference type="ChEBI" id="CHEBI:194513"/>
    </reaction>
    <physiologicalReaction direction="right-to-left" evidence="6">
        <dbReference type="Rhea" id="RHEA:75973"/>
    </physiologicalReaction>
</comment>
<dbReference type="InterPro" id="IPR020471">
    <property type="entry name" value="AKR"/>
</dbReference>
<dbReference type="PANTHER" id="PTHR11732">
    <property type="entry name" value="ALDO/KETO REDUCTASE"/>
    <property type="match status" value="1"/>
</dbReference>
<dbReference type="InterPro" id="IPR036812">
    <property type="entry name" value="NAD(P)_OxRdtase_dom_sf"/>
</dbReference>
<evidence type="ECO:0000313" key="17">
    <source>
        <dbReference type="Proteomes" id="UP001417504"/>
    </source>
</evidence>
<feature type="binding site" evidence="13">
    <location>
        <position position="104"/>
    </location>
    <ligand>
        <name>substrate</name>
    </ligand>
</feature>
<evidence type="ECO:0000256" key="1">
    <source>
        <dbReference type="ARBA" id="ARBA00004514"/>
    </source>
</evidence>
<evidence type="ECO:0000256" key="9">
    <source>
        <dbReference type="ARBA" id="ARBA00052305"/>
    </source>
</evidence>
<accession>A0AAP0F991</accession>
<comment type="pathway">
    <text evidence="10">Alkaloid biosynthesis; morphine biosynthesis.</text>
</comment>
<evidence type="ECO:0000256" key="2">
    <source>
        <dbReference type="ARBA" id="ARBA00007905"/>
    </source>
</evidence>
<dbReference type="InterPro" id="IPR018170">
    <property type="entry name" value="Aldo/ket_reductase_CS"/>
</dbReference>
<organism evidence="16 17">
    <name type="scientific">Stephania japonica</name>
    <dbReference type="NCBI Taxonomy" id="461633"/>
    <lineage>
        <taxon>Eukaryota</taxon>
        <taxon>Viridiplantae</taxon>
        <taxon>Streptophyta</taxon>
        <taxon>Embryophyta</taxon>
        <taxon>Tracheophyta</taxon>
        <taxon>Spermatophyta</taxon>
        <taxon>Magnoliopsida</taxon>
        <taxon>Ranunculales</taxon>
        <taxon>Menispermaceae</taxon>
        <taxon>Menispermoideae</taxon>
        <taxon>Cissampelideae</taxon>
        <taxon>Stephania</taxon>
    </lineage>
</organism>